<dbReference type="OrthoDB" id="190275at2"/>
<keyword evidence="2" id="KW-0378">Hydrolase</keyword>
<dbReference type="PANTHER" id="PTHR30231">
    <property type="entry name" value="DNA POLYMERASE III SUBUNIT EPSILON"/>
    <property type="match status" value="1"/>
</dbReference>
<dbReference type="CDD" id="cd06127">
    <property type="entry name" value="DEDDh"/>
    <property type="match status" value="1"/>
</dbReference>
<dbReference type="InterPro" id="IPR012337">
    <property type="entry name" value="RNaseH-like_sf"/>
</dbReference>
<dbReference type="SMART" id="SM00479">
    <property type="entry name" value="EXOIII"/>
    <property type="match status" value="1"/>
</dbReference>
<dbReference type="Proteomes" id="UP000247696">
    <property type="component" value="Chromosome"/>
</dbReference>
<evidence type="ECO:0000256" key="2">
    <source>
        <dbReference type="ARBA" id="ARBA00022801"/>
    </source>
</evidence>
<dbReference type="EC" id="2.7.7.7" evidence="5"/>
<dbReference type="STRING" id="1737425.GCA_900049755_00190"/>
<reference evidence="6" key="1">
    <citation type="submission" date="2017-11" db="EMBL/GenBank/DDBJ databases">
        <title>Otitis media/interna in a cat caused by the recently described species Corynebacterium provencense.</title>
        <authorList>
            <person name="Kittl S."/>
            <person name="Brodard I."/>
            <person name="Rychener L."/>
            <person name="Jores J."/>
            <person name="Roosje P."/>
            <person name="Gobeli Brawand S."/>
        </authorList>
    </citation>
    <scope>NUCLEOTIDE SEQUENCE [LARGE SCALE GENOMIC DNA]</scope>
    <source>
        <strain evidence="6">17KM38</strain>
    </source>
</reference>
<dbReference type="Pfam" id="PF00929">
    <property type="entry name" value="RNase_T"/>
    <property type="match status" value="1"/>
</dbReference>
<accession>A0A2Z3YQJ1</accession>
<dbReference type="InterPro" id="IPR036397">
    <property type="entry name" value="RNaseH_sf"/>
</dbReference>
<dbReference type="GO" id="GO:0003887">
    <property type="term" value="F:DNA-directed DNA polymerase activity"/>
    <property type="evidence" value="ECO:0007669"/>
    <property type="project" value="UniProtKB-EC"/>
</dbReference>
<evidence type="ECO:0000256" key="3">
    <source>
        <dbReference type="ARBA" id="ARBA00022839"/>
    </source>
</evidence>
<dbReference type="AlphaFoldDB" id="A0A2Z3YQJ1"/>
<feature type="domain" description="Exonuclease" evidence="4">
    <location>
        <begin position="45"/>
        <end position="218"/>
    </location>
</feature>
<dbReference type="InterPro" id="IPR013520">
    <property type="entry name" value="Ribonucl_H"/>
</dbReference>
<dbReference type="Gene3D" id="3.30.420.10">
    <property type="entry name" value="Ribonuclease H-like superfamily/Ribonuclease H"/>
    <property type="match status" value="1"/>
</dbReference>
<evidence type="ECO:0000313" key="5">
    <source>
        <dbReference type="EMBL" id="AWT25901.1"/>
    </source>
</evidence>
<keyword evidence="1" id="KW-0540">Nuclease</keyword>
<protein>
    <submittedName>
        <fullName evidence="5">DNA polymerase III PolC-type</fullName>
        <ecNumber evidence="5">2.7.7.7</ecNumber>
    </submittedName>
</protein>
<dbReference type="SUPFAM" id="SSF53098">
    <property type="entry name" value="Ribonuclease H-like"/>
    <property type="match status" value="1"/>
</dbReference>
<gene>
    <name evidence="5" type="primary">polC_2</name>
    <name evidence="5" type="ORF">Csp1_10960</name>
</gene>
<dbReference type="GO" id="GO:0008408">
    <property type="term" value="F:3'-5' exonuclease activity"/>
    <property type="evidence" value="ECO:0007669"/>
    <property type="project" value="TreeGrafter"/>
</dbReference>
<proteinExistence type="predicted"/>
<dbReference type="EMBL" id="CP024988">
    <property type="protein sequence ID" value="AWT25901.1"/>
    <property type="molecule type" value="Genomic_DNA"/>
</dbReference>
<keyword evidence="5" id="KW-0548">Nucleotidyltransferase</keyword>
<keyword evidence="5" id="KW-0808">Transferase</keyword>
<evidence type="ECO:0000313" key="6">
    <source>
        <dbReference type="Proteomes" id="UP000247696"/>
    </source>
</evidence>
<dbReference type="GO" id="GO:0003676">
    <property type="term" value="F:nucleic acid binding"/>
    <property type="evidence" value="ECO:0007669"/>
    <property type="project" value="InterPro"/>
</dbReference>
<evidence type="ECO:0000259" key="4">
    <source>
        <dbReference type="SMART" id="SM00479"/>
    </source>
</evidence>
<organism evidence="5 6">
    <name type="scientific">Corynebacterium provencense</name>
    <dbReference type="NCBI Taxonomy" id="1737425"/>
    <lineage>
        <taxon>Bacteria</taxon>
        <taxon>Bacillati</taxon>
        <taxon>Actinomycetota</taxon>
        <taxon>Actinomycetes</taxon>
        <taxon>Mycobacteriales</taxon>
        <taxon>Corynebacteriaceae</taxon>
        <taxon>Corynebacterium</taxon>
    </lineage>
</organism>
<dbReference type="PANTHER" id="PTHR30231:SF4">
    <property type="entry name" value="PROTEIN NEN2"/>
    <property type="match status" value="1"/>
</dbReference>
<dbReference type="KEGG" id="cpre:Csp1_10960"/>
<keyword evidence="3" id="KW-0269">Exonuclease</keyword>
<evidence type="ECO:0000256" key="1">
    <source>
        <dbReference type="ARBA" id="ARBA00022722"/>
    </source>
</evidence>
<sequence length="230" mass="24559">MALADRLRVLGRGLGRGLARPLSAGRGVRVPEHPPAPDTPLDRLPLLAVDVETTGLRPGRDRLLSIGWVPVDGRVIDLSGAREVVLHDTSGAGESVTLHGLTDDVLAAGAPAAEALGEFLAALQGRALLAHFSVVETGFLGEACRRELGVRLDVPVVDTLELERRHMERMGTYPRGEDLRLARVRQRYGLPTYRSHSASADALAAAELFLALTAGGEGARKFTTLRSTQV</sequence>
<name>A0A2Z3YQJ1_9CORY</name>
<dbReference type="RefSeq" id="WP_110481265.1">
    <property type="nucleotide sequence ID" value="NZ_CP024988.1"/>
</dbReference>
<dbReference type="GO" id="GO:0005829">
    <property type="term" value="C:cytosol"/>
    <property type="evidence" value="ECO:0007669"/>
    <property type="project" value="TreeGrafter"/>
</dbReference>
<keyword evidence="6" id="KW-1185">Reference proteome</keyword>